<organism evidence="1 2">
    <name type="scientific">Durusdinium trenchii</name>
    <dbReference type="NCBI Taxonomy" id="1381693"/>
    <lineage>
        <taxon>Eukaryota</taxon>
        <taxon>Sar</taxon>
        <taxon>Alveolata</taxon>
        <taxon>Dinophyceae</taxon>
        <taxon>Suessiales</taxon>
        <taxon>Symbiodiniaceae</taxon>
        <taxon>Durusdinium</taxon>
    </lineage>
</organism>
<accession>A0ABP0R438</accession>
<evidence type="ECO:0000313" key="1">
    <source>
        <dbReference type="EMBL" id="CAK9095004.1"/>
    </source>
</evidence>
<gene>
    <name evidence="1" type="ORF">SCF082_LOCUS44636</name>
</gene>
<sequence length="261" mass="28484">MAADLLVAAAESGELESTLTEVFKDLTASTGSELRDKVLQLLQSAQEKDLPKALAAVMKELSPADKTKIQEAMRKVEGDPDAAFRLKIAELMLTAPQNNLEQALAAVMKDLSASDIQKIRKAVKAVEVGGAALTLSAKFLELLGVPAEKELPNALADTMKDLSDWDRKKIREAMATVEADPKQALRLKVAELLLAAPAASLEYAMAAVMKDCSRRHHSDKRSRTTRLIDDFDFQALANSIWACTKLRQQQEELTDDLLLAA</sequence>
<comment type="caution">
    <text evidence="1">The sequence shown here is derived from an EMBL/GenBank/DDBJ whole genome shotgun (WGS) entry which is preliminary data.</text>
</comment>
<dbReference type="Proteomes" id="UP001642464">
    <property type="component" value="Unassembled WGS sequence"/>
</dbReference>
<protein>
    <submittedName>
        <fullName evidence="1">Uncharacterized protein</fullName>
    </submittedName>
</protein>
<name>A0ABP0R438_9DINO</name>
<evidence type="ECO:0000313" key="2">
    <source>
        <dbReference type="Proteomes" id="UP001642464"/>
    </source>
</evidence>
<reference evidence="1 2" key="1">
    <citation type="submission" date="2024-02" db="EMBL/GenBank/DDBJ databases">
        <authorList>
            <person name="Chen Y."/>
            <person name="Shah S."/>
            <person name="Dougan E. K."/>
            <person name="Thang M."/>
            <person name="Chan C."/>
        </authorList>
    </citation>
    <scope>NUCLEOTIDE SEQUENCE [LARGE SCALE GENOMIC DNA]</scope>
</reference>
<dbReference type="EMBL" id="CAXAMM010040718">
    <property type="protein sequence ID" value="CAK9095004.1"/>
    <property type="molecule type" value="Genomic_DNA"/>
</dbReference>
<keyword evidence="2" id="KW-1185">Reference proteome</keyword>
<proteinExistence type="predicted"/>